<dbReference type="InterPro" id="IPR045082">
    <property type="entry name" value="ATP_syn_F0_a_bact/chloroplast"/>
</dbReference>
<keyword evidence="10 11" id="KW-0066">ATP synthesis</keyword>
<gene>
    <name evidence="11 14" type="primary">atpB</name>
    <name evidence="14" type="ORF">E4031_01805</name>
    <name evidence="13" type="ORF">E4Z98_03935</name>
</gene>
<dbReference type="Proteomes" id="UP000297725">
    <property type="component" value="Unassembled WGS sequence"/>
</dbReference>
<dbReference type="Proteomes" id="UP000296883">
    <property type="component" value="Chromosome"/>
</dbReference>
<keyword evidence="5 11" id="KW-0812">Transmembrane</keyword>
<name>A0AAJ5EFI1_9ENTE</name>
<comment type="similarity">
    <text evidence="2 11 12">Belongs to the ATPase A chain family.</text>
</comment>
<evidence type="ECO:0000313" key="13">
    <source>
        <dbReference type="EMBL" id="QCA28505.1"/>
    </source>
</evidence>
<evidence type="ECO:0000256" key="8">
    <source>
        <dbReference type="ARBA" id="ARBA00023065"/>
    </source>
</evidence>
<evidence type="ECO:0000256" key="11">
    <source>
        <dbReference type="HAMAP-Rule" id="MF_01393"/>
    </source>
</evidence>
<organism evidence="14 16">
    <name type="scientific">Vagococcus xieshaowenii</name>
    <dbReference type="NCBI Taxonomy" id="2562451"/>
    <lineage>
        <taxon>Bacteria</taxon>
        <taxon>Bacillati</taxon>
        <taxon>Bacillota</taxon>
        <taxon>Bacilli</taxon>
        <taxon>Lactobacillales</taxon>
        <taxon>Enterococcaceae</taxon>
        <taxon>Vagococcus</taxon>
    </lineage>
</organism>
<comment type="subcellular location">
    <subcellularLocation>
        <location evidence="11 12">Cell membrane</location>
        <topology evidence="11 12">Multi-pass membrane protein</topology>
    </subcellularLocation>
    <subcellularLocation>
        <location evidence="1">Membrane</location>
        <topology evidence="1">Multi-pass membrane protein</topology>
    </subcellularLocation>
</comment>
<accession>A0AAJ5EFI1</accession>
<evidence type="ECO:0000256" key="12">
    <source>
        <dbReference type="RuleBase" id="RU000483"/>
    </source>
</evidence>
<evidence type="ECO:0000313" key="16">
    <source>
        <dbReference type="Proteomes" id="UP000297725"/>
    </source>
</evidence>
<dbReference type="NCBIfam" id="TIGR01131">
    <property type="entry name" value="ATP_synt_6_or_A"/>
    <property type="match status" value="1"/>
</dbReference>
<keyword evidence="7 11" id="KW-1133">Transmembrane helix</keyword>
<dbReference type="GO" id="GO:0042777">
    <property type="term" value="P:proton motive force-driven plasma membrane ATP synthesis"/>
    <property type="evidence" value="ECO:0007669"/>
    <property type="project" value="TreeGrafter"/>
</dbReference>
<evidence type="ECO:0000256" key="9">
    <source>
        <dbReference type="ARBA" id="ARBA00023136"/>
    </source>
</evidence>
<evidence type="ECO:0000256" key="7">
    <source>
        <dbReference type="ARBA" id="ARBA00022989"/>
    </source>
</evidence>
<keyword evidence="9 11" id="KW-0472">Membrane</keyword>
<evidence type="ECO:0000256" key="2">
    <source>
        <dbReference type="ARBA" id="ARBA00006810"/>
    </source>
</evidence>
<keyword evidence="15" id="KW-1185">Reference proteome</keyword>
<dbReference type="PANTHER" id="PTHR42823">
    <property type="entry name" value="ATP SYNTHASE SUBUNIT A, CHLOROPLASTIC"/>
    <property type="match status" value="1"/>
</dbReference>
<dbReference type="PRINTS" id="PR00123">
    <property type="entry name" value="ATPASEA"/>
</dbReference>
<proteinExistence type="inferred from homology"/>
<dbReference type="EMBL" id="SRHU01000008">
    <property type="protein sequence ID" value="TFZ42741.1"/>
    <property type="molecule type" value="Genomic_DNA"/>
</dbReference>
<dbReference type="PROSITE" id="PS00449">
    <property type="entry name" value="ATPASE_A"/>
    <property type="match status" value="1"/>
</dbReference>
<dbReference type="InterPro" id="IPR035908">
    <property type="entry name" value="F0_ATP_A_sf"/>
</dbReference>
<dbReference type="GO" id="GO:0046933">
    <property type="term" value="F:proton-transporting ATP synthase activity, rotational mechanism"/>
    <property type="evidence" value="ECO:0007669"/>
    <property type="project" value="UniProtKB-UniRule"/>
</dbReference>
<dbReference type="GO" id="GO:0045259">
    <property type="term" value="C:proton-transporting ATP synthase complex"/>
    <property type="evidence" value="ECO:0007669"/>
    <property type="project" value="UniProtKB-KW"/>
</dbReference>
<dbReference type="Pfam" id="PF00119">
    <property type="entry name" value="ATP-synt_A"/>
    <property type="match status" value="1"/>
</dbReference>
<dbReference type="HAMAP" id="MF_01393">
    <property type="entry name" value="ATP_synth_a_bact"/>
    <property type="match status" value="1"/>
</dbReference>
<feature type="transmembrane region" description="Helical" evidence="11">
    <location>
        <begin position="210"/>
        <end position="234"/>
    </location>
</feature>
<dbReference type="CDD" id="cd00310">
    <property type="entry name" value="ATP-synt_Fo_a_6"/>
    <property type="match status" value="1"/>
</dbReference>
<keyword evidence="8 11" id="KW-0406">Ion transport</keyword>
<reference evidence="14 16" key="1">
    <citation type="submission" date="2019-03" db="EMBL/GenBank/DDBJ databases">
        <title>Vagococcus sp. was isolated fron gut of Carduelis flavirostris.</title>
        <authorList>
            <person name="Ge Y."/>
        </authorList>
    </citation>
    <scope>NUCLEOTIDE SEQUENCE [LARGE SCALE GENOMIC DNA]</scope>
    <source>
        <strain evidence="14 16">CF-210</strain>
    </source>
</reference>
<feature type="transmembrane region" description="Helical" evidence="11">
    <location>
        <begin position="12"/>
        <end position="36"/>
    </location>
</feature>
<sequence>MDEVSKIVKVGPLYFDLTLIGMVLLTCLLVFLFVFICSRNLQMKPKGKQNVLEWIIEFVKNILSDNLSKKEVGNFHLFSFTMFLFILFSNIIGLILKIEIHQNGEAVSFWKSPTADPIVTLTLGALTILLTNYVGIKKFGFKKFFNNGYMQPVSFLLPIKLMEDLTNILTLGLRLYGNIFAGEVLLTLIAKMAHAKGLISYIPAIPLEMIWQGFSLFIGAMQAYIFVTLSSVYLSHKVETEH</sequence>
<evidence type="ECO:0000313" key="14">
    <source>
        <dbReference type="EMBL" id="TFZ42741.1"/>
    </source>
</evidence>
<dbReference type="PANTHER" id="PTHR42823:SF3">
    <property type="entry name" value="ATP SYNTHASE SUBUNIT A, CHLOROPLASTIC"/>
    <property type="match status" value="1"/>
</dbReference>
<evidence type="ECO:0000313" key="15">
    <source>
        <dbReference type="Proteomes" id="UP000296883"/>
    </source>
</evidence>
<dbReference type="Gene3D" id="1.20.120.220">
    <property type="entry name" value="ATP synthase, F0 complex, subunit A"/>
    <property type="match status" value="1"/>
</dbReference>
<keyword evidence="6 11" id="KW-0375">Hydrogen ion transport</keyword>
<protein>
    <recommendedName>
        <fullName evidence="11 12">ATP synthase subunit a</fullName>
    </recommendedName>
    <alternativeName>
        <fullName evidence="11">ATP synthase F0 sector subunit a</fullName>
    </alternativeName>
    <alternativeName>
        <fullName evidence="11">F-ATPase subunit 6</fullName>
    </alternativeName>
</protein>
<reference evidence="13 15" key="2">
    <citation type="journal article" date="2020" name="Int. J. Syst. Evol. Microbiol.">
        <title>Vagococcus xieshaowenii sp. nov., isolated from snow finch (Montifringilla taczanowskii) cloacal content.</title>
        <authorList>
            <person name="Ge Y."/>
            <person name="Yang J."/>
            <person name="Lai X.H."/>
            <person name="Zhang G."/>
            <person name="Jin D."/>
            <person name="Lu S."/>
            <person name="Wang B."/>
            <person name="Huang Y."/>
            <person name="Huang Y."/>
            <person name="Ren Z."/>
            <person name="Zhang X."/>
            <person name="Xu J."/>
        </authorList>
    </citation>
    <scope>NUCLEOTIDE SEQUENCE [LARGE SCALE GENOMIC DNA]</scope>
    <source>
        <strain evidence="13">Personal::cf-49</strain>
        <strain evidence="15">personal::cf-49</strain>
    </source>
</reference>
<dbReference type="EMBL" id="CP038865">
    <property type="protein sequence ID" value="QCA28505.1"/>
    <property type="molecule type" value="Genomic_DNA"/>
</dbReference>
<dbReference type="InterPro" id="IPR023011">
    <property type="entry name" value="ATP_synth_F0_asu_AS"/>
</dbReference>
<dbReference type="RefSeq" id="WP_135253620.1">
    <property type="nucleotide sequence ID" value="NZ_CP038865.1"/>
</dbReference>
<feature type="transmembrane region" description="Helical" evidence="11">
    <location>
        <begin position="77"/>
        <end position="98"/>
    </location>
</feature>
<evidence type="ECO:0000256" key="10">
    <source>
        <dbReference type="ARBA" id="ARBA00023310"/>
    </source>
</evidence>
<dbReference type="GO" id="GO:0005886">
    <property type="term" value="C:plasma membrane"/>
    <property type="evidence" value="ECO:0007669"/>
    <property type="project" value="UniProtKB-SubCell"/>
</dbReference>
<dbReference type="NCBIfam" id="NF004479">
    <property type="entry name" value="PRK05815.1-4"/>
    <property type="match status" value="1"/>
</dbReference>
<evidence type="ECO:0000256" key="1">
    <source>
        <dbReference type="ARBA" id="ARBA00004141"/>
    </source>
</evidence>
<dbReference type="SUPFAM" id="SSF81336">
    <property type="entry name" value="F1F0 ATP synthase subunit A"/>
    <property type="match status" value="1"/>
</dbReference>
<dbReference type="AlphaFoldDB" id="A0AAJ5EFI1"/>
<keyword evidence="3 11" id="KW-0813">Transport</keyword>
<evidence type="ECO:0000256" key="6">
    <source>
        <dbReference type="ARBA" id="ARBA00022781"/>
    </source>
</evidence>
<feature type="transmembrane region" description="Helical" evidence="11">
    <location>
        <begin position="118"/>
        <end position="136"/>
    </location>
</feature>
<evidence type="ECO:0000256" key="5">
    <source>
        <dbReference type="ARBA" id="ARBA00022692"/>
    </source>
</evidence>
<evidence type="ECO:0000256" key="3">
    <source>
        <dbReference type="ARBA" id="ARBA00022448"/>
    </source>
</evidence>
<evidence type="ECO:0000256" key="4">
    <source>
        <dbReference type="ARBA" id="ARBA00022547"/>
    </source>
</evidence>
<feature type="transmembrane region" description="Helical" evidence="11">
    <location>
        <begin position="168"/>
        <end position="190"/>
    </location>
</feature>
<keyword evidence="4 11" id="KW-0138">CF(0)</keyword>
<dbReference type="InterPro" id="IPR000568">
    <property type="entry name" value="ATP_synth_F0_asu"/>
</dbReference>
<comment type="function">
    <text evidence="11 12">Key component of the proton channel; it plays a direct role in the translocation of protons across the membrane.</text>
</comment>
<keyword evidence="11" id="KW-1003">Cell membrane</keyword>